<organism evidence="2 3">
    <name type="scientific">Burkholderia ubonensis</name>
    <dbReference type="NCBI Taxonomy" id="101571"/>
    <lineage>
        <taxon>Bacteria</taxon>
        <taxon>Pseudomonadati</taxon>
        <taxon>Pseudomonadota</taxon>
        <taxon>Betaproteobacteria</taxon>
        <taxon>Burkholderiales</taxon>
        <taxon>Burkholderiaceae</taxon>
        <taxon>Burkholderia</taxon>
        <taxon>Burkholderia cepacia complex</taxon>
    </lineage>
</organism>
<keyword evidence="1" id="KW-0472">Membrane</keyword>
<protein>
    <submittedName>
        <fullName evidence="2">Uncharacterized protein</fullName>
    </submittedName>
</protein>
<accession>A0A106QCP7</accession>
<gene>
    <name evidence="2" type="ORF">WL29_21110</name>
</gene>
<name>A0A106QCP7_9BURK</name>
<dbReference type="Proteomes" id="UP000060630">
    <property type="component" value="Unassembled WGS sequence"/>
</dbReference>
<comment type="caution">
    <text evidence="2">The sequence shown here is derived from an EMBL/GenBank/DDBJ whole genome shotgun (WGS) entry which is preliminary data.</text>
</comment>
<dbReference type="EMBL" id="LPHD01000049">
    <property type="protein sequence ID" value="KWA83868.1"/>
    <property type="molecule type" value="Genomic_DNA"/>
</dbReference>
<dbReference type="RefSeq" id="WP_060192119.1">
    <property type="nucleotide sequence ID" value="NZ_LPHD01000049.1"/>
</dbReference>
<dbReference type="AlphaFoldDB" id="A0A106QCP7"/>
<feature type="transmembrane region" description="Helical" evidence="1">
    <location>
        <begin position="12"/>
        <end position="29"/>
    </location>
</feature>
<feature type="transmembrane region" description="Helical" evidence="1">
    <location>
        <begin position="58"/>
        <end position="75"/>
    </location>
</feature>
<evidence type="ECO:0000313" key="2">
    <source>
        <dbReference type="EMBL" id="KWA83868.1"/>
    </source>
</evidence>
<evidence type="ECO:0000313" key="3">
    <source>
        <dbReference type="Proteomes" id="UP000060630"/>
    </source>
</evidence>
<proteinExistence type="predicted"/>
<sequence length="120" mass="12608">MQGFRSTLKQYSYLPATIYLMGLVLYGMWTGLEHVHWSVPFIMAGLSIVLSSALDSAYPAGTVSAAAVMLAIYGLGLQLNIAWYAAAALIIAGLVVCILVTVGLNRLDGGDKDVAAGGEQ</sequence>
<keyword evidence="1" id="KW-0812">Transmembrane</keyword>
<keyword evidence="1" id="KW-1133">Transmembrane helix</keyword>
<feature type="transmembrane region" description="Helical" evidence="1">
    <location>
        <begin position="81"/>
        <end position="104"/>
    </location>
</feature>
<reference evidence="2 3" key="1">
    <citation type="submission" date="2015-11" db="EMBL/GenBank/DDBJ databases">
        <title>Expanding the genomic diversity of Burkholderia species for the development of highly accurate diagnostics.</title>
        <authorList>
            <person name="Sahl J."/>
            <person name="Keim P."/>
            <person name="Wagner D."/>
        </authorList>
    </citation>
    <scope>NUCLEOTIDE SEQUENCE [LARGE SCALE GENOMIC DNA]</scope>
    <source>
        <strain evidence="2 3">MSMB2087WGS</strain>
    </source>
</reference>
<evidence type="ECO:0000256" key="1">
    <source>
        <dbReference type="SAM" id="Phobius"/>
    </source>
</evidence>